<dbReference type="AlphaFoldDB" id="A0A8J5XS35"/>
<dbReference type="GO" id="GO:0003723">
    <property type="term" value="F:RNA binding"/>
    <property type="evidence" value="ECO:0007669"/>
    <property type="project" value="UniProtKB-UniRule"/>
</dbReference>
<dbReference type="InterPro" id="IPR002562">
    <property type="entry name" value="3'-5'_exonuclease_dom"/>
</dbReference>
<dbReference type="SMART" id="SM00322">
    <property type="entry name" value="KH"/>
    <property type="match status" value="1"/>
</dbReference>
<dbReference type="InterPro" id="IPR012337">
    <property type="entry name" value="RNaseH-like_sf"/>
</dbReference>
<protein>
    <recommendedName>
        <fullName evidence="2">K Homology domain-containing protein</fullName>
    </recommendedName>
</protein>
<dbReference type="PROSITE" id="PS50084">
    <property type="entry name" value="KH_TYPE_1"/>
    <property type="match status" value="1"/>
</dbReference>
<dbReference type="InterPro" id="IPR004087">
    <property type="entry name" value="KH_dom"/>
</dbReference>
<evidence type="ECO:0000256" key="1">
    <source>
        <dbReference type="PROSITE-ProRule" id="PRU00117"/>
    </source>
</evidence>
<keyword evidence="1" id="KW-0694">RNA-binding</keyword>
<dbReference type="GO" id="GO:0006139">
    <property type="term" value="P:nucleobase-containing compound metabolic process"/>
    <property type="evidence" value="ECO:0007669"/>
    <property type="project" value="InterPro"/>
</dbReference>
<dbReference type="SUPFAM" id="SSF54791">
    <property type="entry name" value="Eukaryotic type KH-domain (KH-domain type I)"/>
    <property type="match status" value="1"/>
</dbReference>
<evidence type="ECO:0000313" key="3">
    <source>
        <dbReference type="EMBL" id="KAG8466890.1"/>
    </source>
</evidence>
<comment type="caution">
    <text evidence="3">The sequence shown here is derived from an EMBL/GenBank/DDBJ whole genome shotgun (WGS) entry which is preliminary data.</text>
</comment>
<gene>
    <name evidence="3" type="ORF">KFE25_008269</name>
</gene>
<dbReference type="SUPFAM" id="SSF53098">
    <property type="entry name" value="Ribonuclease H-like"/>
    <property type="match status" value="1"/>
</dbReference>
<dbReference type="GO" id="GO:0008408">
    <property type="term" value="F:3'-5' exonuclease activity"/>
    <property type="evidence" value="ECO:0007669"/>
    <property type="project" value="InterPro"/>
</dbReference>
<feature type="domain" description="K Homology" evidence="2">
    <location>
        <begin position="212"/>
        <end position="279"/>
    </location>
</feature>
<sequence>MESTVVIVNRETDLDAVRAARLPTAEMLSLSVRGIDMGSPWATISHVEVGTVESACFIFDVADLQLVETPSPAALALLKAFLETSGIAKVVHDSRAPSDVLYRQCNILLRNVHDTQVWWSVLSSGDELHLASFNDTLISYGCAPVPPRDESALAETPAFWATRPITDEMQGWAVQEMEALFRLQAAQNRLATPAQEGRCYAESCVNLARFRDAYSDVVYVHASQLGPLIGSGGAHIRALEHKTGTEFMIRDAPRAFVVVYAPSKKTLAAAIAELQSFTLPAAQTVYASARADDLVS</sequence>
<keyword evidence="4" id="KW-1185">Reference proteome</keyword>
<dbReference type="PANTHER" id="PTHR46814">
    <property type="entry name" value="EGALITARIAN, ISOFORM B"/>
    <property type="match status" value="1"/>
</dbReference>
<evidence type="ECO:0000259" key="2">
    <source>
        <dbReference type="SMART" id="SM00322"/>
    </source>
</evidence>
<evidence type="ECO:0000313" key="4">
    <source>
        <dbReference type="Proteomes" id="UP000751190"/>
    </source>
</evidence>
<dbReference type="Pfam" id="PF01612">
    <property type="entry name" value="DNA_pol_A_exo1"/>
    <property type="match status" value="1"/>
</dbReference>
<dbReference type="OrthoDB" id="26838at2759"/>
<dbReference type="EMBL" id="JAGTXO010000007">
    <property type="protein sequence ID" value="KAG8466890.1"/>
    <property type="molecule type" value="Genomic_DNA"/>
</dbReference>
<dbReference type="Gene3D" id="3.30.1370.10">
    <property type="entry name" value="K Homology domain, type 1"/>
    <property type="match status" value="1"/>
</dbReference>
<dbReference type="InterPro" id="IPR036612">
    <property type="entry name" value="KH_dom_type_1_sf"/>
</dbReference>
<dbReference type="InterPro" id="IPR036397">
    <property type="entry name" value="RNaseH_sf"/>
</dbReference>
<organism evidence="3 4">
    <name type="scientific">Diacronema lutheri</name>
    <name type="common">Unicellular marine alga</name>
    <name type="synonym">Monochrysis lutheri</name>
    <dbReference type="NCBI Taxonomy" id="2081491"/>
    <lineage>
        <taxon>Eukaryota</taxon>
        <taxon>Haptista</taxon>
        <taxon>Haptophyta</taxon>
        <taxon>Pavlovophyceae</taxon>
        <taxon>Pavlovales</taxon>
        <taxon>Pavlovaceae</taxon>
        <taxon>Diacronema</taxon>
    </lineage>
</organism>
<reference evidence="3" key="1">
    <citation type="submission" date="2021-05" db="EMBL/GenBank/DDBJ databases">
        <title>The genome of the haptophyte Pavlova lutheri (Diacronema luteri, Pavlovales) - a model for lipid biosynthesis in eukaryotic algae.</title>
        <authorList>
            <person name="Hulatt C.J."/>
            <person name="Posewitz M.C."/>
        </authorList>
    </citation>
    <scope>NUCLEOTIDE SEQUENCE</scope>
    <source>
        <strain evidence="3">NIVA-4/92</strain>
    </source>
</reference>
<accession>A0A8J5XS35</accession>
<proteinExistence type="predicted"/>
<dbReference type="PANTHER" id="PTHR46814:SF1">
    <property type="entry name" value="EGALITARIAN, ISOFORM B"/>
    <property type="match status" value="1"/>
</dbReference>
<dbReference type="Gene3D" id="3.30.420.10">
    <property type="entry name" value="Ribonuclease H-like superfamily/Ribonuclease H"/>
    <property type="match status" value="1"/>
</dbReference>
<dbReference type="Proteomes" id="UP000751190">
    <property type="component" value="Unassembled WGS sequence"/>
</dbReference>
<name>A0A8J5XS35_DIALT</name>